<dbReference type="SUPFAM" id="SSF57184">
    <property type="entry name" value="Growth factor receptor domain"/>
    <property type="match status" value="1"/>
</dbReference>
<keyword evidence="7 12" id="KW-0472">Membrane</keyword>
<organism evidence="17 18">
    <name type="scientific">Geodia barretti</name>
    <name type="common">Barrett's horny sponge</name>
    <dbReference type="NCBI Taxonomy" id="519541"/>
    <lineage>
        <taxon>Eukaryota</taxon>
        <taxon>Metazoa</taxon>
        <taxon>Porifera</taxon>
        <taxon>Demospongiae</taxon>
        <taxon>Heteroscleromorpha</taxon>
        <taxon>Tetractinellida</taxon>
        <taxon>Astrophorina</taxon>
        <taxon>Geodiidae</taxon>
        <taxon>Geodia</taxon>
    </lineage>
</organism>
<reference evidence="17" key="1">
    <citation type="submission" date="2023-03" db="EMBL/GenBank/DDBJ databases">
        <authorList>
            <person name="Steffen K."/>
            <person name="Cardenas P."/>
        </authorList>
    </citation>
    <scope>NUCLEOTIDE SEQUENCE</scope>
</reference>
<keyword evidence="8 10" id="KW-1015">Disulfide bond</keyword>
<gene>
    <name evidence="17" type="ORF">GBAR_LOCUS19360</name>
</gene>
<dbReference type="PROSITE" id="PS50856">
    <property type="entry name" value="AMOP"/>
    <property type="match status" value="1"/>
</dbReference>
<dbReference type="CDD" id="cd00054">
    <property type="entry name" value="EGF_CA"/>
    <property type="match status" value="4"/>
</dbReference>
<dbReference type="SMART" id="SM00723">
    <property type="entry name" value="AMOP"/>
    <property type="match status" value="1"/>
</dbReference>
<evidence type="ECO:0000259" key="15">
    <source>
        <dbReference type="PROSITE" id="PS50856"/>
    </source>
</evidence>
<feature type="disulfide bond" evidence="10">
    <location>
        <begin position="1219"/>
        <end position="1229"/>
    </location>
</feature>
<dbReference type="PROSITE" id="PS00010">
    <property type="entry name" value="ASX_HYDROXYL"/>
    <property type="match status" value="3"/>
</dbReference>
<proteinExistence type="predicted"/>
<dbReference type="InterPro" id="IPR001881">
    <property type="entry name" value="EGF-like_Ca-bd_dom"/>
</dbReference>
<keyword evidence="5" id="KW-0677">Repeat</keyword>
<sequence>MAGKAAVFVVLSCYILTCSAQRSSGIFNFSNPTYLGTNKQNELVRVPGGIPIGEGSQEYIYIWRNGIVTFGPLSFQADLNTPTKNFSNTDAEYLVAPLWFRNISQELLNITVSWEIQEEGANDTDILEFAGRAVDDYSLFEYGEDAEFSPVWSMAVTWNIILFPPRDVYETVCREYSKCLCQEYDYRENYDDTNSGYGNEDNTSCPIDECYANNSWSGHDTDYLSLLCRTYYFYYQPPVQFQLILATDGEDTHSVFLYECDERFFFSSLFQDFVGNYTSTGHRLGDTHDNYTCVNNDIKRLLLCEFVACFGYFESLDFHFYEVSSYFRNLTKGFEQFRQLGHLEEGCDYIKFPLLSTMLGLDGGFELPRHNGTNSTNGTENYLLYMSLLPYLDGASTPITHNGIGVGTTSHTNIYVGTNGIISFGRPFYFWYSRNFPTPYPWIRETYVAAPFWHDADIRSRGDVIYTTPSKDDYRSLYGVIDKFLSFQLNSSFTAEWILLASWVKVPVYPHHYYFQSDYVSSYTERILNDFNTFEAAIVSSGADTYAIYTYNCDLLTNPGPYYYRGPVIGYNLRGFEFENHRFSESQAATRVACGNWPSSDWFNLVYKISSGEDEKLRVRGQCLALLEGDGNRLTSVSVKNFKSRLSPCPCTIRQAWRDRNYRWDSENFYCYYRRFANTATGDYDQYCCYSFDFQGGTWGALIKSGYRASGMTEMVTTRFGRRTISERDVEMRRFCCGLAGLCDLFLQRRPPNDCIGYVPPVWTWAWGDPHIMTISGDQYTFNGYGEFVMLRYDNMVDFQARMRPTYNTNATQFSAFAFGYIDSDKVTIDCGSSEEFCVTWLNDMDISDNLTSVNDSYFSDSGKVEVVRETVTTVAVGLANGISLAVTYNQSVGIPSFQLNLDPGLSGTMMGLLGNKAGELVHSDGDPFSLTAASDQEIFEFGNSWLISTHAESLFRYAEDEGPMTYQNSEWAPTFTADIEAAASDEAKAACTPAGATQPVTQCLFDAVATGNISVGMATTNTLNENNLAMEESTNMPPVITSSVQGVLTLSHISPLTFTTTVTDDKDDTNLNVSLVSPPPGASLTQSASDPGSFLFHWQLTSSQEDQLSDVMIVATDSQGAANVFSPHVEICACQNGGTCTSQGATSISDLLVILNCICSPAWEGPYCEEDVDGCLEYACIDGVECFDAPAPGQGATCGPCPVGYTADGEKCADINECESESSCAQVCTNTEGSYECSCNRGYVVSDSDPTECVDFNECRTLVEHCEQICTNTDGSFTCSCQTGFRSDGPFCSPERQCNADYDECGSAFCANISSNAYCYCSEGFQLDTSGANCADIDECDRVGGPCHHFCTNIPGTYACSCREGYVLGLDLATCEDVDECRRAREDGERLCLVNEACINTEGAYDCVCAPGLIFIYDSIDSSFCGSLPASRVYKEEFMRTSINITFSQYTVGQLELEGRVATVLDLVKVSVVDHCTTRTCAVERLVEENDSAISKRNAHVSVFDPTKHIAQPVPRSQDPTQNVLTFYVDVEIDGESGALDEESTLAAIQNNIEYFEDEYGEGSVSFTLAYPSPPVTGEPPVTQDDDDEGEFDLNVAVVAGVTAAAAVVGVVSSVAVAIGLYFCVEWHRKRKNMIGNKRGLLTDGVSMPDGKGGGEREMREVPPQGPRLSEDLGRTVLFNEGTA</sequence>
<dbReference type="InterPro" id="IPR003886">
    <property type="entry name" value="NIDO_dom"/>
</dbReference>
<feature type="signal peptide" evidence="13">
    <location>
        <begin position="1"/>
        <end position="20"/>
    </location>
</feature>
<dbReference type="SMART" id="SM00181">
    <property type="entry name" value="EGF"/>
    <property type="match status" value="7"/>
</dbReference>
<accession>A0AA35SS84</accession>
<dbReference type="InterPro" id="IPR051495">
    <property type="entry name" value="Epithelial_Barrier/Signaling"/>
</dbReference>
<evidence type="ECO:0000256" key="4">
    <source>
        <dbReference type="ARBA" id="ARBA00022729"/>
    </source>
</evidence>
<dbReference type="Pfam" id="PF06119">
    <property type="entry name" value="NIDO"/>
    <property type="match status" value="1"/>
</dbReference>
<comment type="caution">
    <text evidence="17">The sequence shown here is derived from an EMBL/GenBank/DDBJ whole genome shotgun (WGS) entry which is preliminary data.</text>
</comment>
<dbReference type="FunFam" id="2.10.25.10:FF:000119">
    <property type="entry name" value="vitamin K-dependent protein S"/>
    <property type="match status" value="1"/>
</dbReference>
<dbReference type="Pfam" id="PF07645">
    <property type="entry name" value="EGF_CA"/>
    <property type="match status" value="4"/>
</dbReference>
<keyword evidence="2 10" id="KW-0245">EGF-like domain</keyword>
<dbReference type="GO" id="GO:0005509">
    <property type="term" value="F:calcium ion binding"/>
    <property type="evidence" value="ECO:0007669"/>
    <property type="project" value="InterPro"/>
</dbReference>
<dbReference type="PANTHER" id="PTHR13802">
    <property type="entry name" value="MUCIN 4-RELATED"/>
    <property type="match status" value="1"/>
</dbReference>
<feature type="transmembrane region" description="Helical" evidence="12">
    <location>
        <begin position="1597"/>
        <end position="1626"/>
    </location>
</feature>
<dbReference type="FunFam" id="2.10.25.10:FF:000005">
    <property type="entry name" value="Fibrillin 2"/>
    <property type="match status" value="1"/>
</dbReference>
<keyword evidence="3 12" id="KW-0812">Transmembrane</keyword>
<dbReference type="InterPro" id="IPR056619">
    <property type="entry name" value="C8-3_MUC4"/>
</dbReference>
<dbReference type="GO" id="GO:0007160">
    <property type="term" value="P:cell-matrix adhesion"/>
    <property type="evidence" value="ECO:0007669"/>
    <property type="project" value="InterPro"/>
</dbReference>
<dbReference type="InterPro" id="IPR049883">
    <property type="entry name" value="NOTCH1_EGF-like"/>
</dbReference>
<dbReference type="InterPro" id="IPR005533">
    <property type="entry name" value="AMOP_dom"/>
</dbReference>
<feature type="chain" id="PRO_5041227846" evidence="13">
    <location>
        <begin position="21"/>
        <end position="1685"/>
    </location>
</feature>
<comment type="subcellular location">
    <subcellularLocation>
        <location evidence="1">Membrane</location>
    </subcellularLocation>
</comment>
<evidence type="ECO:0000256" key="6">
    <source>
        <dbReference type="ARBA" id="ARBA00022989"/>
    </source>
</evidence>
<dbReference type="PANTHER" id="PTHR13802:SF52">
    <property type="entry name" value="MUCIN-4"/>
    <property type="match status" value="1"/>
</dbReference>
<dbReference type="EMBL" id="CASHTH010002728">
    <property type="protein sequence ID" value="CAI8034367.1"/>
    <property type="molecule type" value="Genomic_DNA"/>
</dbReference>
<feature type="region of interest" description="Disordered" evidence="11">
    <location>
        <begin position="1646"/>
        <end position="1676"/>
    </location>
</feature>
<dbReference type="InterPro" id="IPR001846">
    <property type="entry name" value="VWF_type-D"/>
</dbReference>
<evidence type="ECO:0000256" key="2">
    <source>
        <dbReference type="ARBA" id="ARBA00022536"/>
    </source>
</evidence>
<dbReference type="InterPro" id="IPR000742">
    <property type="entry name" value="EGF"/>
</dbReference>
<keyword evidence="18" id="KW-1185">Reference proteome</keyword>
<evidence type="ECO:0000259" key="16">
    <source>
        <dbReference type="PROSITE" id="PS51233"/>
    </source>
</evidence>
<evidence type="ECO:0000256" key="8">
    <source>
        <dbReference type="ARBA" id="ARBA00023157"/>
    </source>
</evidence>
<protein>
    <submittedName>
        <fullName evidence="17">Mucin-like protein</fullName>
    </submittedName>
</protein>
<evidence type="ECO:0000256" key="7">
    <source>
        <dbReference type="ARBA" id="ARBA00023136"/>
    </source>
</evidence>
<keyword evidence="4 13" id="KW-0732">Signal</keyword>
<keyword evidence="6 12" id="KW-1133">Transmembrane helix</keyword>
<dbReference type="Proteomes" id="UP001174909">
    <property type="component" value="Unassembled WGS sequence"/>
</dbReference>
<dbReference type="SMART" id="SM00179">
    <property type="entry name" value="EGF_CA"/>
    <property type="match status" value="5"/>
</dbReference>
<dbReference type="PROSITE" id="PS00022">
    <property type="entry name" value="EGF_1"/>
    <property type="match status" value="1"/>
</dbReference>
<dbReference type="Gene3D" id="2.10.25.10">
    <property type="entry name" value="Laminin"/>
    <property type="match status" value="6"/>
</dbReference>
<feature type="domain" description="EGF-like" evidence="14">
    <location>
        <begin position="1337"/>
        <end position="1377"/>
    </location>
</feature>
<keyword evidence="9" id="KW-0325">Glycoprotein</keyword>
<comment type="caution">
    <text evidence="10">Lacks conserved residue(s) required for the propagation of feature annotation.</text>
</comment>
<evidence type="ECO:0000313" key="18">
    <source>
        <dbReference type="Proteomes" id="UP001174909"/>
    </source>
</evidence>
<dbReference type="GO" id="GO:0016020">
    <property type="term" value="C:membrane"/>
    <property type="evidence" value="ECO:0007669"/>
    <property type="project" value="UniProtKB-SubCell"/>
</dbReference>
<dbReference type="InterPro" id="IPR018097">
    <property type="entry name" value="EGF_Ca-bd_CS"/>
</dbReference>
<evidence type="ECO:0000256" key="13">
    <source>
        <dbReference type="SAM" id="SignalP"/>
    </source>
</evidence>
<evidence type="ECO:0000313" key="17">
    <source>
        <dbReference type="EMBL" id="CAI8034367.1"/>
    </source>
</evidence>
<feature type="domain" description="VWFD" evidence="16">
    <location>
        <begin position="762"/>
        <end position="955"/>
    </location>
</feature>
<feature type="domain" description="EGF-like" evidence="14">
    <location>
        <begin position="1129"/>
        <end position="1170"/>
    </location>
</feature>
<evidence type="ECO:0000256" key="3">
    <source>
        <dbReference type="ARBA" id="ARBA00022692"/>
    </source>
</evidence>
<dbReference type="InterPro" id="IPR009030">
    <property type="entry name" value="Growth_fac_rcpt_cys_sf"/>
</dbReference>
<name>A0AA35SS84_GEOBA</name>
<dbReference type="InterPro" id="IPR000152">
    <property type="entry name" value="EGF-type_Asp/Asn_hydroxyl_site"/>
</dbReference>
<evidence type="ECO:0000256" key="12">
    <source>
        <dbReference type="SAM" id="Phobius"/>
    </source>
</evidence>
<dbReference type="PROSITE" id="PS01187">
    <property type="entry name" value="EGF_CA"/>
    <property type="match status" value="1"/>
</dbReference>
<dbReference type="PROSITE" id="PS51233">
    <property type="entry name" value="VWFD"/>
    <property type="match status" value="1"/>
</dbReference>
<evidence type="ECO:0000256" key="5">
    <source>
        <dbReference type="ARBA" id="ARBA00022737"/>
    </source>
</evidence>
<dbReference type="PROSITE" id="PS50026">
    <property type="entry name" value="EGF_3"/>
    <property type="match status" value="3"/>
</dbReference>
<dbReference type="PROSITE" id="PS01186">
    <property type="entry name" value="EGF_2"/>
    <property type="match status" value="2"/>
</dbReference>
<evidence type="ECO:0000256" key="11">
    <source>
        <dbReference type="SAM" id="MobiDB-lite"/>
    </source>
</evidence>
<evidence type="ECO:0000259" key="14">
    <source>
        <dbReference type="PROSITE" id="PS50026"/>
    </source>
</evidence>
<feature type="disulfide bond" evidence="10">
    <location>
        <begin position="1160"/>
        <end position="1169"/>
    </location>
</feature>
<feature type="domain" description="AMOP" evidence="15">
    <location>
        <begin position="615"/>
        <end position="750"/>
    </location>
</feature>
<evidence type="ECO:0000256" key="9">
    <source>
        <dbReference type="ARBA" id="ARBA00023180"/>
    </source>
</evidence>
<dbReference type="Pfam" id="PF23263">
    <property type="entry name" value="C8-3_MUC4"/>
    <property type="match status" value="1"/>
</dbReference>
<dbReference type="SUPFAM" id="SSF57196">
    <property type="entry name" value="EGF/Laminin"/>
    <property type="match status" value="2"/>
</dbReference>
<evidence type="ECO:0000256" key="1">
    <source>
        <dbReference type="ARBA" id="ARBA00004370"/>
    </source>
</evidence>
<feature type="domain" description="EGF-like" evidence="14">
    <location>
        <begin position="1215"/>
        <end position="1250"/>
    </location>
</feature>
<evidence type="ECO:0000256" key="10">
    <source>
        <dbReference type="PROSITE-ProRule" id="PRU00076"/>
    </source>
</evidence>